<reference evidence="4 5" key="1">
    <citation type="journal article" date="2015" name="Genome Biol.">
        <title>Comparative genomics of Steinernema reveals deeply conserved gene regulatory networks.</title>
        <authorList>
            <person name="Dillman A.R."/>
            <person name="Macchietto M."/>
            <person name="Porter C.F."/>
            <person name="Rogers A."/>
            <person name="Williams B."/>
            <person name="Antoshechkin I."/>
            <person name="Lee M.M."/>
            <person name="Goodwin Z."/>
            <person name="Lu X."/>
            <person name="Lewis E.E."/>
            <person name="Goodrich-Blair H."/>
            <person name="Stock S.P."/>
            <person name="Adams B.J."/>
            <person name="Sternberg P.W."/>
            <person name="Mortazavi A."/>
        </authorList>
    </citation>
    <scope>NUCLEOTIDE SEQUENCE [LARGE SCALE GENOMIC DNA]</scope>
    <source>
        <strain evidence="4 5">ALL</strain>
    </source>
</reference>
<keyword evidence="5" id="KW-1185">Reference proteome</keyword>
<dbReference type="Gene3D" id="1.10.510.10">
    <property type="entry name" value="Transferase(Phosphotransferase) domain 1"/>
    <property type="match status" value="1"/>
</dbReference>
<dbReference type="OrthoDB" id="5979581at2759"/>
<dbReference type="AlphaFoldDB" id="A0A4U5NUD4"/>
<evidence type="ECO:0000313" key="4">
    <source>
        <dbReference type="EMBL" id="TKR87127.1"/>
    </source>
</evidence>
<dbReference type="EMBL" id="AZBU02000003">
    <property type="protein sequence ID" value="TKR87127.1"/>
    <property type="molecule type" value="Genomic_DNA"/>
</dbReference>
<dbReference type="InterPro" id="IPR050235">
    <property type="entry name" value="CK1_Ser-Thr_kinase"/>
</dbReference>
<dbReference type="SMART" id="SM00220">
    <property type="entry name" value="S_TKc"/>
    <property type="match status" value="1"/>
</dbReference>
<feature type="compositionally biased region" description="Basic and acidic residues" evidence="2">
    <location>
        <begin position="100"/>
        <end position="120"/>
    </location>
</feature>
<name>A0A4U5NUD4_STECR</name>
<evidence type="ECO:0000259" key="3">
    <source>
        <dbReference type="PROSITE" id="PS50011"/>
    </source>
</evidence>
<feature type="region of interest" description="Disordered" evidence="2">
    <location>
        <begin position="1"/>
        <end position="126"/>
    </location>
</feature>
<dbReference type="InterPro" id="IPR008271">
    <property type="entry name" value="Ser/Thr_kinase_AS"/>
</dbReference>
<protein>
    <recommendedName>
        <fullName evidence="1">non-specific serine/threonine protein kinase</fullName>
        <ecNumber evidence="1">2.7.11.1</ecNumber>
    </recommendedName>
</protein>
<gene>
    <name evidence="4" type="ORF">L596_011583</name>
</gene>
<dbReference type="EC" id="2.7.11.1" evidence="1"/>
<feature type="region of interest" description="Disordered" evidence="2">
    <location>
        <begin position="422"/>
        <end position="497"/>
    </location>
</feature>
<evidence type="ECO:0000256" key="1">
    <source>
        <dbReference type="ARBA" id="ARBA00012513"/>
    </source>
</evidence>
<dbReference type="InterPro" id="IPR011009">
    <property type="entry name" value="Kinase-like_dom_sf"/>
</dbReference>
<evidence type="ECO:0000313" key="5">
    <source>
        <dbReference type="Proteomes" id="UP000298663"/>
    </source>
</evidence>
<feature type="compositionally biased region" description="Polar residues" evidence="2">
    <location>
        <begin position="65"/>
        <end position="95"/>
    </location>
</feature>
<feature type="compositionally biased region" description="Basic and acidic residues" evidence="2">
    <location>
        <begin position="485"/>
        <end position="497"/>
    </location>
</feature>
<accession>A0A4U5NUD4</accession>
<feature type="domain" description="Protein kinase" evidence="3">
    <location>
        <begin position="136"/>
        <end position="411"/>
    </location>
</feature>
<dbReference type="Proteomes" id="UP000298663">
    <property type="component" value="Unassembled WGS sequence"/>
</dbReference>
<comment type="caution">
    <text evidence="4">The sequence shown here is derived from an EMBL/GenBank/DDBJ whole genome shotgun (WGS) entry which is preliminary data.</text>
</comment>
<feature type="compositionally biased region" description="Basic and acidic residues" evidence="2">
    <location>
        <begin position="14"/>
        <end position="33"/>
    </location>
</feature>
<reference evidence="4 5" key="2">
    <citation type="journal article" date="2019" name="G3 (Bethesda)">
        <title>Hybrid Assembly of the Genome of the Entomopathogenic Nematode Steinernema carpocapsae Identifies the X-Chromosome.</title>
        <authorList>
            <person name="Serra L."/>
            <person name="Macchietto M."/>
            <person name="Macias-Munoz A."/>
            <person name="McGill C.J."/>
            <person name="Rodriguez I.M."/>
            <person name="Rodriguez B."/>
            <person name="Murad R."/>
            <person name="Mortazavi A."/>
        </authorList>
    </citation>
    <scope>NUCLEOTIDE SEQUENCE [LARGE SCALE GENOMIC DNA]</scope>
    <source>
        <strain evidence="4 5">ALL</strain>
    </source>
</reference>
<dbReference type="PROSITE" id="PS00108">
    <property type="entry name" value="PROTEIN_KINASE_ST"/>
    <property type="match status" value="1"/>
</dbReference>
<sequence length="497" mass="55717">MSSTGVIGRNFLHAMRDSNKQSDVERSSHDVDPSYKIYRKRIVGALRGLFKRKNEPGAVPDSNKESPASTKAFPANQQKASNKSKSALPKRSSNPPTSPDSRDKSNRSEKTGKPETELGRRGLPPRTVIRSAENSYVVLGLVGSGGFGDVYRVEDMKTHKKHAMKVEFNSVRASSSKLKMEVIILNAIRERMAKEPKLAQHFLTMTDKGMNKLLKFVIMTLSGPNIDELRKNILQKEFSAKTATRCARQCLDAIIALHKMGFLHLDVKPQNFVIGAWPQQTVVYLLDFGMSCPLKSKCQHGKEEFFGTIRYASRNMMKKGIACPRDDLESWLFTAFELYDTSTLPWKGMMDAEAVLTLKERIFTLESPKVFEIVPQEFKKIVLALNKMTNNDRYPNYGLISRPLNTLHRRLLIDGKDPYEWSDPSGCSESDPSGCSVKASKKSDRPSEKIQKKVAGAGKQGPSKTVEKTQKTEVTIPTEMLEPSRTADENDKGEFFG</sequence>
<dbReference type="SUPFAM" id="SSF56112">
    <property type="entry name" value="Protein kinase-like (PK-like)"/>
    <property type="match status" value="1"/>
</dbReference>
<proteinExistence type="predicted"/>
<dbReference type="GO" id="GO:0005524">
    <property type="term" value="F:ATP binding"/>
    <property type="evidence" value="ECO:0007669"/>
    <property type="project" value="InterPro"/>
</dbReference>
<dbReference type="GO" id="GO:0004674">
    <property type="term" value="F:protein serine/threonine kinase activity"/>
    <property type="evidence" value="ECO:0007669"/>
    <property type="project" value="UniProtKB-EC"/>
</dbReference>
<dbReference type="Pfam" id="PF00069">
    <property type="entry name" value="Pkinase"/>
    <property type="match status" value="1"/>
</dbReference>
<dbReference type="PROSITE" id="PS50011">
    <property type="entry name" value="PROTEIN_KINASE_DOM"/>
    <property type="match status" value="1"/>
</dbReference>
<organism evidence="4 5">
    <name type="scientific">Steinernema carpocapsae</name>
    <name type="common">Entomopathogenic nematode</name>
    <dbReference type="NCBI Taxonomy" id="34508"/>
    <lineage>
        <taxon>Eukaryota</taxon>
        <taxon>Metazoa</taxon>
        <taxon>Ecdysozoa</taxon>
        <taxon>Nematoda</taxon>
        <taxon>Chromadorea</taxon>
        <taxon>Rhabditida</taxon>
        <taxon>Tylenchina</taxon>
        <taxon>Panagrolaimomorpha</taxon>
        <taxon>Strongyloidoidea</taxon>
        <taxon>Steinernematidae</taxon>
        <taxon>Steinernema</taxon>
    </lineage>
</organism>
<dbReference type="PANTHER" id="PTHR11909">
    <property type="entry name" value="CASEIN KINASE-RELATED"/>
    <property type="match status" value="1"/>
</dbReference>
<dbReference type="InterPro" id="IPR000719">
    <property type="entry name" value="Prot_kinase_dom"/>
</dbReference>
<evidence type="ECO:0000256" key="2">
    <source>
        <dbReference type="SAM" id="MobiDB-lite"/>
    </source>
</evidence>
<feature type="compositionally biased region" description="Basic and acidic residues" evidence="2">
    <location>
        <begin position="441"/>
        <end position="451"/>
    </location>
</feature>
<dbReference type="STRING" id="34508.A0A4U5NUD4"/>